<evidence type="ECO:0000259" key="5">
    <source>
        <dbReference type="Pfam" id="PF17785"/>
    </source>
</evidence>
<dbReference type="STRING" id="592010.GCWU000182_000462"/>
<dbReference type="Pfam" id="PF10672">
    <property type="entry name" value="Methyltrans_SAM"/>
    <property type="match status" value="1"/>
</dbReference>
<dbReference type="AlphaFoldDB" id="W1Q4F6"/>
<dbReference type="Gene3D" id="2.30.130.10">
    <property type="entry name" value="PUA domain"/>
    <property type="match status" value="1"/>
</dbReference>
<dbReference type="Gene3D" id="3.40.50.150">
    <property type="entry name" value="Vaccinia Virus protein VP39"/>
    <property type="match status" value="1"/>
</dbReference>
<dbReference type="PANTHER" id="PTHR43042:SF3">
    <property type="entry name" value="RIBOSOMAL RNA LARGE SUBUNIT METHYLTRANSFERASE YWBD-RELATED"/>
    <property type="match status" value="1"/>
</dbReference>
<dbReference type="HOGENOM" id="CLU_014042_1_2_9"/>
<keyword evidence="2" id="KW-0808">Transferase</keyword>
<dbReference type="EMBL" id="ACIN03000003">
    <property type="protein sequence ID" value="ESK66120.1"/>
    <property type="molecule type" value="Genomic_DNA"/>
</dbReference>
<evidence type="ECO:0000256" key="3">
    <source>
        <dbReference type="ARBA" id="ARBA00022691"/>
    </source>
</evidence>
<keyword evidence="7" id="KW-1185">Reference proteome</keyword>
<feature type="domain" description="RlmI-like PUA" evidence="5">
    <location>
        <begin position="7"/>
        <end position="72"/>
    </location>
</feature>
<accession>W1Q4F6</accession>
<dbReference type="GO" id="GO:0003723">
    <property type="term" value="F:RNA binding"/>
    <property type="evidence" value="ECO:0007669"/>
    <property type="project" value="InterPro"/>
</dbReference>
<dbReference type="GO" id="GO:0008168">
    <property type="term" value="F:methyltransferase activity"/>
    <property type="evidence" value="ECO:0007669"/>
    <property type="project" value="UniProtKB-KW"/>
</dbReference>
<evidence type="ECO:0000313" key="6">
    <source>
        <dbReference type="EMBL" id="ESK66120.1"/>
    </source>
</evidence>
<name>W1Q4F6_ABIDE</name>
<dbReference type="InterPro" id="IPR029063">
    <property type="entry name" value="SAM-dependent_MTases_sf"/>
</dbReference>
<evidence type="ECO:0008006" key="8">
    <source>
        <dbReference type="Google" id="ProtNLM"/>
    </source>
</evidence>
<evidence type="ECO:0000256" key="2">
    <source>
        <dbReference type="ARBA" id="ARBA00022679"/>
    </source>
</evidence>
<feature type="domain" description="S-adenosylmethionine-dependent methyltransferase" evidence="4">
    <location>
        <begin position="184"/>
        <end position="349"/>
    </location>
</feature>
<reference evidence="6" key="1">
    <citation type="submission" date="2013-06" db="EMBL/GenBank/DDBJ databases">
        <authorList>
            <person name="Weinstock G."/>
            <person name="Sodergren E."/>
            <person name="Clifton S."/>
            <person name="Fulton L."/>
            <person name="Fulton B."/>
            <person name="Courtney L."/>
            <person name="Fronick C."/>
            <person name="Harrison M."/>
            <person name="Strong C."/>
            <person name="Farmer C."/>
            <person name="Delahaunty K."/>
            <person name="Markovic C."/>
            <person name="Hall O."/>
            <person name="Minx P."/>
            <person name="Tomlinson C."/>
            <person name="Mitreva M."/>
            <person name="Nelson J."/>
            <person name="Hou S."/>
            <person name="Wollam A."/>
            <person name="Pepin K.H."/>
            <person name="Johnson M."/>
            <person name="Bhonagiri V."/>
            <person name="Nash W.E."/>
            <person name="Warren W."/>
            <person name="Chinwalla A."/>
            <person name="Mardis E.R."/>
            <person name="Wilson R.K."/>
        </authorList>
    </citation>
    <scope>NUCLEOTIDE SEQUENCE [LARGE SCALE GENOMIC DNA]</scope>
    <source>
        <strain evidence="6">ATCC 49176</strain>
    </source>
</reference>
<protein>
    <recommendedName>
        <fullName evidence="8">23S rRNA methyltransferase</fullName>
    </recommendedName>
</protein>
<evidence type="ECO:0000313" key="7">
    <source>
        <dbReference type="Proteomes" id="UP000019050"/>
    </source>
</evidence>
<dbReference type="CDD" id="cd02440">
    <property type="entry name" value="AdoMet_MTases"/>
    <property type="match status" value="1"/>
</dbReference>
<sequence length="396" mass="43929">MLEMDMLILKKKVSQGLKKGKVLIRLADVIEPEVAERLSEGSIVGLKSVAGEWLGLMLVGRQQKGLGWLLTRDSQLDDNWVEKRVQAALSQRHSYFNRSDLTAFRLVNGEGDGLGGVTVDWYAGFIQLNWYSQGIYHYRDELVSALKAHVSDILGIYETQRFDQQVAEQAINHLEGQLAPAPVIIRENGIHYAIHLGQEWMTGLFLDQRQVRDYVMQGAAGKKILNLFSYTGGFSVAAAMGGASQTVSVDVANRSLAKTQENFALNGIEAPSQAHEIRVMDVFDYIRYAKRKGLTFDQVVCDPPSFARTKKYTFSALKDYGRLAADLWCLVAPGGQLVLSTNHSAYSLEDFKADCLAACPDAELLAHFGLGEDFPRSEDERSDYLKVLVLAKGTKG</sequence>
<keyword evidence="1" id="KW-0489">Methyltransferase</keyword>
<dbReference type="Proteomes" id="UP000019050">
    <property type="component" value="Unassembled WGS sequence"/>
</dbReference>
<proteinExistence type="predicted"/>
<dbReference type="SUPFAM" id="SSF53335">
    <property type="entry name" value="S-adenosyl-L-methionine-dependent methyltransferases"/>
    <property type="match status" value="1"/>
</dbReference>
<dbReference type="InterPro" id="IPR041532">
    <property type="entry name" value="RlmI-like_PUA"/>
</dbReference>
<organism evidence="6 7">
    <name type="scientific">Abiotrophia defectiva ATCC 49176</name>
    <dbReference type="NCBI Taxonomy" id="592010"/>
    <lineage>
        <taxon>Bacteria</taxon>
        <taxon>Bacillati</taxon>
        <taxon>Bacillota</taxon>
        <taxon>Bacilli</taxon>
        <taxon>Lactobacillales</taxon>
        <taxon>Aerococcaceae</taxon>
        <taxon>Abiotrophia</taxon>
    </lineage>
</organism>
<evidence type="ECO:0000259" key="4">
    <source>
        <dbReference type="Pfam" id="PF10672"/>
    </source>
</evidence>
<dbReference type="InterPro" id="IPR015947">
    <property type="entry name" value="PUA-like_sf"/>
</dbReference>
<dbReference type="SUPFAM" id="SSF88697">
    <property type="entry name" value="PUA domain-like"/>
    <property type="match status" value="1"/>
</dbReference>
<gene>
    <name evidence="6" type="ORF">GCWU000182_000462</name>
</gene>
<dbReference type="GO" id="GO:0032259">
    <property type="term" value="P:methylation"/>
    <property type="evidence" value="ECO:0007669"/>
    <property type="project" value="UniProtKB-KW"/>
</dbReference>
<dbReference type="InterPro" id="IPR019614">
    <property type="entry name" value="SAM-dep_methyl-trfase"/>
</dbReference>
<keyword evidence="3" id="KW-0949">S-adenosyl-L-methionine</keyword>
<dbReference type="PANTHER" id="PTHR43042">
    <property type="entry name" value="SAM-DEPENDENT METHYLTRANSFERASE"/>
    <property type="match status" value="1"/>
</dbReference>
<dbReference type="eggNOG" id="COG1092">
    <property type="taxonomic scope" value="Bacteria"/>
</dbReference>
<dbReference type="Pfam" id="PF17785">
    <property type="entry name" value="PUA_3"/>
    <property type="match status" value="1"/>
</dbReference>
<dbReference type="InterPro" id="IPR036974">
    <property type="entry name" value="PUA_sf"/>
</dbReference>
<evidence type="ECO:0000256" key="1">
    <source>
        <dbReference type="ARBA" id="ARBA00022603"/>
    </source>
</evidence>
<dbReference type="CDD" id="cd11572">
    <property type="entry name" value="RlmI_M_like"/>
    <property type="match status" value="1"/>
</dbReference>
<dbReference type="Gene3D" id="3.30.750.80">
    <property type="entry name" value="RNA methyltransferase domain (HRMD) like"/>
    <property type="match status" value="1"/>
</dbReference>
<comment type="caution">
    <text evidence="6">The sequence shown here is derived from an EMBL/GenBank/DDBJ whole genome shotgun (WGS) entry which is preliminary data.</text>
</comment>